<sequence>MKDKKDKKEGLTPKEFFKTIAWIFKIYFRISPSNTILVILTRILRDIRGLIYSFFYAKIIDQLIKIAGSETKDFESLIPYLIGLLVYFIFSGLINNINQYAFRSLRQLSRVQLEEIFAQHLNYLGIQNLEDPDVQNRITRASQWLQDTFQTLVDTVNVISNMVQVIVSGAIILSFFPLMIPILLVSTVIKFFPDQHFMKKDFHWQVDNSEKRRIAWSSINVVQSSSDLQEISIVGGYKYFQDKFHSFFDWFNSGLLKIYKQREIANFFLVTFDSILSVFGYAVIFYKHIMGQFTLGTASFQMRSLDSFSGALDSMLSSITLMNEFSVKMKDLITLFEMKPVIKDGDIKLPYLDTPPTIEFKNVWFKYPKANKYVFKNLSFKIESGEEVALVGHNGAGKTTIVKLLARIYPVTKGQILINGIDINKLAIDDWYKNLGVLFQDFNFYSHLSVKENIHLGKPTKTADDKEIIEAARKADAHNFIMEYKDKYDQIMSEKIEGGIRPSSGQAQKIAIARFFYRNAPLAIFDEPTAAIDAISEYKIFNTIYNFFENKTVVIISHRFSTVRNADRIIVLDKGKIVEEGTHKQLLTKRNGIYRKSYRLQAEGYK</sequence>
<dbReference type="FunFam" id="3.40.50.300:FF:000221">
    <property type="entry name" value="Multidrug ABC transporter ATP-binding protein"/>
    <property type="match status" value="1"/>
</dbReference>
<evidence type="ECO:0000256" key="2">
    <source>
        <dbReference type="ARBA" id="ARBA00022448"/>
    </source>
</evidence>
<dbReference type="InterPro" id="IPR039421">
    <property type="entry name" value="Type_1_exporter"/>
</dbReference>
<dbReference type="SUPFAM" id="SSF52540">
    <property type="entry name" value="P-loop containing nucleoside triphosphate hydrolases"/>
    <property type="match status" value="1"/>
</dbReference>
<feature type="transmembrane region" description="Helical" evidence="9">
    <location>
        <begin position="264"/>
        <end position="286"/>
    </location>
</feature>
<dbReference type="PANTHER" id="PTHR43394:SF1">
    <property type="entry name" value="ATP-BINDING CASSETTE SUB-FAMILY B MEMBER 10, MITOCHONDRIAL"/>
    <property type="match status" value="1"/>
</dbReference>
<dbReference type="AlphaFoldDB" id="A0A847CYR5"/>
<evidence type="ECO:0000256" key="9">
    <source>
        <dbReference type="SAM" id="Phobius"/>
    </source>
</evidence>
<dbReference type="PANTHER" id="PTHR43394">
    <property type="entry name" value="ATP-DEPENDENT PERMEASE MDL1, MITOCHONDRIAL"/>
    <property type="match status" value="1"/>
</dbReference>
<evidence type="ECO:0000256" key="8">
    <source>
        <dbReference type="ARBA" id="ARBA00023136"/>
    </source>
</evidence>
<dbReference type="InterPro" id="IPR036640">
    <property type="entry name" value="ABC1_TM_sf"/>
</dbReference>
<dbReference type="PROSITE" id="PS50893">
    <property type="entry name" value="ABC_TRANSPORTER_2"/>
    <property type="match status" value="1"/>
</dbReference>
<comment type="caution">
    <text evidence="11">The sequence shown here is derived from an EMBL/GenBank/DDBJ whole genome shotgun (WGS) entry which is preliminary data.</text>
</comment>
<evidence type="ECO:0000256" key="3">
    <source>
        <dbReference type="ARBA" id="ARBA00022475"/>
    </source>
</evidence>
<dbReference type="Gene3D" id="3.40.50.300">
    <property type="entry name" value="P-loop containing nucleotide triphosphate hydrolases"/>
    <property type="match status" value="1"/>
</dbReference>
<name>A0A847CYR5_9BACT</name>
<evidence type="ECO:0000256" key="1">
    <source>
        <dbReference type="ARBA" id="ARBA00004651"/>
    </source>
</evidence>
<comment type="subcellular location">
    <subcellularLocation>
        <location evidence="1">Cell membrane</location>
        <topology evidence="1">Multi-pass membrane protein</topology>
    </subcellularLocation>
</comment>
<dbReference type="GO" id="GO:0005524">
    <property type="term" value="F:ATP binding"/>
    <property type="evidence" value="ECO:0007669"/>
    <property type="project" value="UniProtKB-KW"/>
</dbReference>
<gene>
    <name evidence="11" type="ORF">GX656_01545</name>
</gene>
<organism evidence="11 12">
    <name type="scientific">Candidatus Dojkabacteria bacterium</name>
    <dbReference type="NCBI Taxonomy" id="2099670"/>
    <lineage>
        <taxon>Bacteria</taxon>
        <taxon>Candidatus Dojkabacteria</taxon>
    </lineage>
</organism>
<dbReference type="GO" id="GO:0005886">
    <property type="term" value="C:plasma membrane"/>
    <property type="evidence" value="ECO:0007669"/>
    <property type="project" value="UniProtKB-SubCell"/>
</dbReference>
<dbReference type="InterPro" id="IPR027417">
    <property type="entry name" value="P-loop_NTPase"/>
</dbReference>
<dbReference type="GO" id="GO:0015421">
    <property type="term" value="F:ABC-type oligopeptide transporter activity"/>
    <property type="evidence" value="ECO:0007669"/>
    <property type="project" value="TreeGrafter"/>
</dbReference>
<dbReference type="SMART" id="SM00382">
    <property type="entry name" value="AAA"/>
    <property type="match status" value="1"/>
</dbReference>
<protein>
    <submittedName>
        <fullName evidence="11">ABC transporter ATP-binding protein</fullName>
    </submittedName>
</protein>
<dbReference type="Gene3D" id="1.20.1560.10">
    <property type="entry name" value="ABC transporter type 1, transmembrane domain"/>
    <property type="match status" value="1"/>
</dbReference>
<evidence type="ECO:0000256" key="4">
    <source>
        <dbReference type="ARBA" id="ARBA00022692"/>
    </source>
</evidence>
<feature type="transmembrane region" description="Helical" evidence="9">
    <location>
        <begin position="77"/>
        <end position="97"/>
    </location>
</feature>
<evidence type="ECO:0000313" key="12">
    <source>
        <dbReference type="Proteomes" id="UP000545876"/>
    </source>
</evidence>
<evidence type="ECO:0000313" key="11">
    <source>
        <dbReference type="EMBL" id="NLD25307.1"/>
    </source>
</evidence>
<keyword evidence="6 11" id="KW-0067">ATP-binding</keyword>
<accession>A0A847CYR5</accession>
<feature type="transmembrane region" description="Helical" evidence="9">
    <location>
        <begin position="165"/>
        <end position="192"/>
    </location>
</feature>
<proteinExistence type="predicted"/>
<keyword evidence="2" id="KW-0813">Transport</keyword>
<evidence type="ECO:0000256" key="7">
    <source>
        <dbReference type="ARBA" id="ARBA00022989"/>
    </source>
</evidence>
<dbReference type="InterPro" id="IPR003439">
    <property type="entry name" value="ABC_transporter-like_ATP-bd"/>
</dbReference>
<keyword evidence="5" id="KW-0547">Nucleotide-binding</keyword>
<dbReference type="SUPFAM" id="SSF90123">
    <property type="entry name" value="ABC transporter transmembrane region"/>
    <property type="match status" value="1"/>
</dbReference>
<evidence type="ECO:0000256" key="6">
    <source>
        <dbReference type="ARBA" id="ARBA00022840"/>
    </source>
</evidence>
<evidence type="ECO:0000256" key="5">
    <source>
        <dbReference type="ARBA" id="ARBA00022741"/>
    </source>
</evidence>
<keyword evidence="4 9" id="KW-0812">Transmembrane</keyword>
<keyword evidence="8 9" id="KW-0472">Membrane</keyword>
<dbReference type="InterPro" id="IPR003593">
    <property type="entry name" value="AAA+_ATPase"/>
</dbReference>
<dbReference type="GO" id="GO:0016887">
    <property type="term" value="F:ATP hydrolysis activity"/>
    <property type="evidence" value="ECO:0007669"/>
    <property type="project" value="InterPro"/>
</dbReference>
<keyword evidence="7 9" id="KW-1133">Transmembrane helix</keyword>
<keyword evidence="3" id="KW-1003">Cell membrane</keyword>
<evidence type="ECO:0000259" key="10">
    <source>
        <dbReference type="PROSITE" id="PS50893"/>
    </source>
</evidence>
<feature type="domain" description="ABC transporter" evidence="10">
    <location>
        <begin position="358"/>
        <end position="599"/>
    </location>
</feature>
<reference evidence="11 12" key="1">
    <citation type="journal article" date="2020" name="Biotechnol. Biofuels">
        <title>New insights from the biogas microbiome by comprehensive genome-resolved metagenomics of nearly 1600 species originating from multiple anaerobic digesters.</title>
        <authorList>
            <person name="Campanaro S."/>
            <person name="Treu L."/>
            <person name="Rodriguez-R L.M."/>
            <person name="Kovalovszki A."/>
            <person name="Ziels R.M."/>
            <person name="Maus I."/>
            <person name="Zhu X."/>
            <person name="Kougias P.G."/>
            <person name="Basile A."/>
            <person name="Luo G."/>
            <person name="Schluter A."/>
            <person name="Konstantinidis K.T."/>
            <person name="Angelidaki I."/>
        </authorList>
    </citation>
    <scope>NUCLEOTIDE SEQUENCE [LARGE SCALE GENOMIC DNA]</scope>
    <source>
        <strain evidence="11">AS06rmzACSIP_65</strain>
    </source>
</reference>
<dbReference type="Pfam" id="PF00005">
    <property type="entry name" value="ABC_tran"/>
    <property type="match status" value="1"/>
</dbReference>
<dbReference type="EMBL" id="JAAZBX010000004">
    <property type="protein sequence ID" value="NLD25307.1"/>
    <property type="molecule type" value="Genomic_DNA"/>
</dbReference>
<dbReference type="Proteomes" id="UP000545876">
    <property type="component" value="Unassembled WGS sequence"/>
</dbReference>